<dbReference type="InterPro" id="IPR051543">
    <property type="entry name" value="Serine_Peptidase_S9A"/>
</dbReference>
<evidence type="ECO:0000256" key="4">
    <source>
        <dbReference type="ARBA" id="ARBA00022825"/>
    </source>
</evidence>
<proteinExistence type="inferred from homology"/>
<evidence type="ECO:0000256" key="2">
    <source>
        <dbReference type="ARBA" id="ARBA00022670"/>
    </source>
</evidence>
<dbReference type="InterPro" id="IPR002470">
    <property type="entry name" value="Peptidase_S9A"/>
</dbReference>
<feature type="domain" description="Peptidase S9A N-terminal" evidence="6">
    <location>
        <begin position="3"/>
        <end position="381"/>
    </location>
</feature>
<comment type="caution">
    <text evidence="7">The sequence shown here is derived from an EMBL/GenBank/DDBJ whole genome shotgun (WGS) entry which is preliminary data.</text>
</comment>
<dbReference type="GO" id="GO:0006508">
    <property type="term" value="P:proteolysis"/>
    <property type="evidence" value="ECO:0007669"/>
    <property type="project" value="UniProtKB-KW"/>
</dbReference>
<evidence type="ECO:0000259" key="5">
    <source>
        <dbReference type="Pfam" id="PF00326"/>
    </source>
</evidence>
<dbReference type="Gene3D" id="2.130.10.120">
    <property type="entry name" value="Prolyl oligopeptidase, N-terminal domain"/>
    <property type="match status" value="1"/>
</dbReference>
<accession>A0A3N1P2Y7</accession>
<dbReference type="Gene3D" id="3.40.50.1820">
    <property type="entry name" value="alpha/beta hydrolase"/>
    <property type="match status" value="1"/>
</dbReference>
<evidence type="ECO:0000313" key="7">
    <source>
        <dbReference type="EMBL" id="ROQ21978.1"/>
    </source>
</evidence>
<evidence type="ECO:0000256" key="3">
    <source>
        <dbReference type="ARBA" id="ARBA00022801"/>
    </source>
</evidence>
<comment type="similarity">
    <text evidence="1">Belongs to the peptidase S9A family.</text>
</comment>
<keyword evidence="3" id="KW-0378">Hydrolase</keyword>
<evidence type="ECO:0000313" key="8">
    <source>
        <dbReference type="Proteomes" id="UP000268033"/>
    </source>
</evidence>
<dbReference type="Proteomes" id="UP000268033">
    <property type="component" value="Unassembled WGS sequence"/>
</dbReference>
<keyword evidence="2" id="KW-0645">Protease</keyword>
<dbReference type="Pfam" id="PF02897">
    <property type="entry name" value="Peptidase_S9_N"/>
    <property type="match status" value="1"/>
</dbReference>
<dbReference type="Pfam" id="PF00326">
    <property type="entry name" value="Peptidase_S9"/>
    <property type="match status" value="1"/>
</dbReference>
<sequence length="667" mass="74967">MPPIAAKKNHIHHCHGHQRHDPYHWLRDDERKSPEVMAHLEAENHHAQSLLAVNGELEQQLFDEMRSRTAPEDASLPWWDHLWQLRERTLDGKEYALVEGRRSEDAPWQLLLDGNQLAGSASYFSLGDMAFSPDGNLLAYSTDHNGDRSYEVQLLDLTSGKLLDHHFPAISGELIWGSDSQTLYYLTLDDSLLPYRLNRQVLGQAPQVLYEETDNTFWLGMGESRDRQWLLLSCAATLTSEVRLLPLDGSSDVPAPFWPRRDGIEYNLDRLGARFVVLSNENALNFKLLTGTGPDAMSQCQAHNPAVLLEDFDLLDTGIALLERFEGQPRVRILQGDANQLLTWDAEVHDVWLGHSDNTGELLVGYQNPLQPPSLYRIDAGLTKTLLKTKPVPNVEPALYDCKRIEVPARDGALVPVTLVWRKDNFKSGTNPLLIDGYGAYGISIDPGFSMARLSLLDRGFVVAMAHIRGGQEKGRAWYEGGRRQHKWHSFHDFIDVTKALVAEGYGAHDQVFCEGRSAGGLLMGAVLNEAPELYKGALVGVPFVDVVSTMLDDSLPLTTGEYDEWGNPNNPSDYFLMLSYSPYDNIRPQAYPHIYVRSGLHDTQVAYWEPAKWVARLRELKTDNHLLLLETELEVGHGGLSGRYQRFKEIARDFAFVLALASGKLG</sequence>
<keyword evidence="8" id="KW-1185">Reference proteome</keyword>
<dbReference type="SUPFAM" id="SSF53474">
    <property type="entry name" value="alpha/beta-Hydrolases"/>
    <property type="match status" value="1"/>
</dbReference>
<protein>
    <submittedName>
        <fullName evidence="7">Oligopeptidase B</fullName>
    </submittedName>
</protein>
<feature type="domain" description="Peptidase S9 prolyl oligopeptidase catalytic" evidence="5">
    <location>
        <begin position="449"/>
        <end position="660"/>
    </location>
</feature>
<keyword evidence="4" id="KW-0720">Serine protease</keyword>
<dbReference type="AlphaFoldDB" id="A0A3N1P2Y7"/>
<gene>
    <name evidence="7" type="ORF">EDC28_11180</name>
</gene>
<organism evidence="7 8">
    <name type="scientific">Gallaecimonas pentaromativorans</name>
    <dbReference type="NCBI Taxonomy" id="584787"/>
    <lineage>
        <taxon>Bacteria</taxon>
        <taxon>Pseudomonadati</taxon>
        <taxon>Pseudomonadota</taxon>
        <taxon>Gammaproteobacteria</taxon>
        <taxon>Enterobacterales</taxon>
        <taxon>Gallaecimonadaceae</taxon>
        <taxon>Gallaecimonas</taxon>
    </lineage>
</organism>
<dbReference type="SUPFAM" id="SSF50993">
    <property type="entry name" value="Peptidase/esterase 'gauge' domain"/>
    <property type="match status" value="1"/>
</dbReference>
<dbReference type="PANTHER" id="PTHR11757">
    <property type="entry name" value="PROTEASE FAMILY S9A OLIGOPEPTIDASE"/>
    <property type="match status" value="1"/>
</dbReference>
<evidence type="ECO:0000259" key="6">
    <source>
        <dbReference type="Pfam" id="PF02897"/>
    </source>
</evidence>
<dbReference type="PANTHER" id="PTHR11757:SF19">
    <property type="entry name" value="PROLYL ENDOPEPTIDASE-LIKE"/>
    <property type="match status" value="1"/>
</dbReference>
<dbReference type="InterPro" id="IPR001375">
    <property type="entry name" value="Peptidase_S9_cat"/>
</dbReference>
<dbReference type="GO" id="GO:0004252">
    <property type="term" value="F:serine-type endopeptidase activity"/>
    <property type="evidence" value="ECO:0007669"/>
    <property type="project" value="InterPro"/>
</dbReference>
<dbReference type="STRING" id="584787.GCA_001247655_00879"/>
<dbReference type="InterPro" id="IPR023302">
    <property type="entry name" value="Pept_S9A_N"/>
</dbReference>
<dbReference type="PRINTS" id="PR00862">
    <property type="entry name" value="PROLIGOPTASE"/>
</dbReference>
<evidence type="ECO:0000256" key="1">
    <source>
        <dbReference type="ARBA" id="ARBA00005228"/>
    </source>
</evidence>
<reference evidence="7 8" key="1">
    <citation type="submission" date="2018-11" db="EMBL/GenBank/DDBJ databases">
        <title>Genomic Encyclopedia of Type Strains, Phase IV (KMG-IV): sequencing the most valuable type-strain genomes for metagenomic binning, comparative biology and taxonomic classification.</title>
        <authorList>
            <person name="Goeker M."/>
        </authorList>
    </citation>
    <scope>NUCLEOTIDE SEQUENCE [LARGE SCALE GENOMIC DNA]</scope>
    <source>
        <strain evidence="7 8">DSM 21945</strain>
    </source>
</reference>
<dbReference type="InterPro" id="IPR029058">
    <property type="entry name" value="AB_hydrolase_fold"/>
</dbReference>
<name>A0A3N1P2Y7_9GAMM</name>
<dbReference type="EMBL" id="RJUL01000011">
    <property type="protein sequence ID" value="ROQ21978.1"/>
    <property type="molecule type" value="Genomic_DNA"/>
</dbReference>
<dbReference type="RefSeq" id="WP_123422481.1">
    <property type="nucleotide sequence ID" value="NZ_RJUL01000011.1"/>
</dbReference>